<protein>
    <recommendedName>
        <fullName evidence="2">U3 small nucleolar RNA-associated protein 20 N-terminal domain-containing protein</fullName>
    </recommendedName>
</protein>
<feature type="compositionally biased region" description="Polar residues" evidence="1">
    <location>
        <begin position="106"/>
        <end position="118"/>
    </location>
</feature>
<dbReference type="AlphaFoldDB" id="A0ABD6F0K6"/>
<feature type="domain" description="U3 small nucleolar RNA-associated protein 20 N-terminal" evidence="2">
    <location>
        <begin position="192"/>
        <end position="377"/>
    </location>
</feature>
<sequence>MPLLLLATSRTSGRGSPWQHSIAYNRVHESLLRIKKVAYAENETFALLRKVIGIEQPNPTDCVTFRLQLLTFLQQIADIAERRTVALSPLLLEIYRNEYQTIDIQSQQRQNLTGSGLNDNDDPEDVADEQRMLEESTLFEKDVRNGVACYEKYRSDSVSEGSPKKDLSNNQRNRSHIHKQREVPMLVNRVSTKKAMVAILETYAKFANPKAIFMKQEIRDLYDEMLMIPDETVQKAVLKCLFSYKYKFLNPYKENFESLVNNRTFLNELVRFGIDEQGSVVAEGHRSGLVPILMRLLCGKMKTHITKDAVTWRSAIFRFLAGCHPHELDIFVAILFGPLIEFSGSEGEEFEKMDSMCERLLCNFDITSVIPLRKLKSITCHVSFAFGALFVHCKNYAFLEVLELEVIVFDFETFAINVTSMMLFQESDRYISYL</sequence>
<feature type="region of interest" description="Disordered" evidence="1">
    <location>
        <begin position="156"/>
        <end position="179"/>
    </location>
</feature>
<dbReference type="InterPro" id="IPR052575">
    <property type="entry name" value="SSU_processome_comp_20"/>
</dbReference>
<dbReference type="Proteomes" id="UP001608902">
    <property type="component" value="Unassembled WGS sequence"/>
</dbReference>
<name>A0ABD6F0K6_9BILA</name>
<dbReference type="InterPro" id="IPR011430">
    <property type="entry name" value="UTP20_N"/>
</dbReference>
<evidence type="ECO:0000256" key="1">
    <source>
        <dbReference type="SAM" id="MobiDB-lite"/>
    </source>
</evidence>
<gene>
    <name evidence="3" type="ORF">AB6A40_009963</name>
</gene>
<evidence type="ECO:0000259" key="2">
    <source>
        <dbReference type="Pfam" id="PF07539"/>
    </source>
</evidence>
<comment type="caution">
    <text evidence="3">The sequence shown here is derived from an EMBL/GenBank/DDBJ whole genome shotgun (WGS) entry which is preliminary data.</text>
</comment>
<reference evidence="3 4" key="1">
    <citation type="submission" date="2024-08" db="EMBL/GenBank/DDBJ databases">
        <title>Gnathostoma spinigerum genome.</title>
        <authorList>
            <person name="Gonzalez-Bertolin B."/>
            <person name="Monzon S."/>
            <person name="Zaballos A."/>
            <person name="Jimenez P."/>
            <person name="Dekumyoy P."/>
            <person name="Varona S."/>
            <person name="Cuesta I."/>
            <person name="Sumanam S."/>
            <person name="Adisakwattana P."/>
            <person name="Gasser R.B."/>
            <person name="Hernandez-Gonzalez A."/>
            <person name="Young N.D."/>
            <person name="Perteguer M.J."/>
        </authorList>
    </citation>
    <scope>NUCLEOTIDE SEQUENCE [LARGE SCALE GENOMIC DNA]</scope>
    <source>
        <strain evidence="3">AL3</strain>
        <tissue evidence="3">Liver</tissue>
    </source>
</reference>
<keyword evidence="4" id="KW-1185">Reference proteome</keyword>
<feature type="region of interest" description="Disordered" evidence="1">
    <location>
        <begin position="106"/>
        <end position="125"/>
    </location>
</feature>
<organism evidence="3 4">
    <name type="scientific">Gnathostoma spinigerum</name>
    <dbReference type="NCBI Taxonomy" id="75299"/>
    <lineage>
        <taxon>Eukaryota</taxon>
        <taxon>Metazoa</taxon>
        <taxon>Ecdysozoa</taxon>
        <taxon>Nematoda</taxon>
        <taxon>Chromadorea</taxon>
        <taxon>Rhabditida</taxon>
        <taxon>Spirurina</taxon>
        <taxon>Gnathostomatomorpha</taxon>
        <taxon>Gnathostomatoidea</taxon>
        <taxon>Gnathostomatidae</taxon>
        <taxon>Gnathostoma</taxon>
    </lineage>
</organism>
<proteinExistence type="predicted"/>
<dbReference type="EMBL" id="JBGFUD010011604">
    <property type="protein sequence ID" value="MFH4983254.1"/>
    <property type="molecule type" value="Genomic_DNA"/>
</dbReference>
<dbReference type="PANTHER" id="PTHR17695:SF11">
    <property type="entry name" value="SMALL SUBUNIT PROCESSOME COMPONENT 20 HOMOLOG"/>
    <property type="match status" value="1"/>
</dbReference>
<feature type="compositionally biased region" description="Basic and acidic residues" evidence="1">
    <location>
        <begin position="156"/>
        <end position="167"/>
    </location>
</feature>
<dbReference type="Pfam" id="PF07539">
    <property type="entry name" value="UTP20_N"/>
    <property type="match status" value="1"/>
</dbReference>
<evidence type="ECO:0000313" key="4">
    <source>
        <dbReference type="Proteomes" id="UP001608902"/>
    </source>
</evidence>
<dbReference type="PANTHER" id="PTHR17695">
    <property type="entry name" value="SMALL SUBUNIT PROCESSOME COMPONENT 20 HOMOLOG"/>
    <property type="match status" value="1"/>
</dbReference>
<evidence type="ECO:0000313" key="3">
    <source>
        <dbReference type="EMBL" id="MFH4983254.1"/>
    </source>
</evidence>
<accession>A0ABD6F0K6</accession>